<keyword evidence="4" id="KW-1185">Reference proteome</keyword>
<dbReference type="Gene3D" id="3.30.565.10">
    <property type="entry name" value="Histidine kinase-like ATPase, C-terminal domain"/>
    <property type="match status" value="1"/>
</dbReference>
<comment type="caution">
    <text evidence="3">The sequence shown here is derived from an EMBL/GenBank/DDBJ whole genome shotgun (WGS) entry which is preliminary data.</text>
</comment>
<dbReference type="GO" id="GO:0005524">
    <property type="term" value="F:ATP binding"/>
    <property type="evidence" value="ECO:0007669"/>
    <property type="project" value="UniProtKB-KW"/>
</dbReference>
<keyword evidence="1" id="KW-0808">Transferase</keyword>
<reference evidence="3" key="1">
    <citation type="submission" date="2019-10" db="EMBL/GenBank/DDBJ databases">
        <title>Nonomuraea sp. nov., isolated from Phyllanthus amarus.</title>
        <authorList>
            <person name="Klykleung N."/>
            <person name="Tanasupawat S."/>
        </authorList>
    </citation>
    <scope>NUCLEOTIDE SEQUENCE [LARGE SCALE GENOMIC DNA]</scope>
    <source>
        <strain evidence="3">3MP-10</strain>
    </source>
</reference>
<organism evidence="3 4">
    <name type="scientific">Streptomyces mimosae</name>
    <dbReference type="NCBI Taxonomy" id="2586635"/>
    <lineage>
        <taxon>Bacteria</taxon>
        <taxon>Bacillati</taxon>
        <taxon>Actinomycetota</taxon>
        <taxon>Actinomycetes</taxon>
        <taxon>Kitasatosporales</taxon>
        <taxon>Streptomycetaceae</taxon>
        <taxon>Streptomyces</taxon>
    </lineage>
</organism>
<dbReference type="SUPFAM" id="SSF55874">
    <property type="entry name" value="ATPase domain of HSP90 chaperone/DNA topoisomerase II/histidine kinase"/>
    <property type="match status" value="1"/>
</dbReference>
<dbReference type="PANTHER" id="PTHR35526">
    <property type="entry name" value="ANTI-SIGMA-F FACTOR RSBW-RELATED"/>
    <property type="match status" value="1"/>
</dbReference>
<dbReference type="Pfam" id="PF13581">
    <property type="entry name" value="HATPase_c_2"/>
    <property type="match status" value="1"/>
</dbReference>
<keyword evidence="1" id="KW-0418">Kinase</keyword>
<evidence type="ECO:0000313" key="4">
    <source>
        <dbReference type="Proteomes" id="UP000314251"/>
    </source>
</evidence>
<protein>
    <submittedName>
        <fullName evidence="3">ATP-binding protein</fullName>
    </submittedName>
</protein>
<dbReference type="RefSeq" id="WP_139668333.1">
    <property type="nucleotide sequence ID" value="NZ_VDLY02000008.1"/>
</dbReference>
<dbReference type="CDD" id="cd16936">
    <property type="entry name" value="HATPase_RsbW-like"/>
    <property type="match status" value="1"/>
</dbReference>
<accession>A0A5N6A8U5</accession>
<dbReference type="InterPro" id="IPR050267">
    <property type="entry name" value="Anti-sigma-factor_SerPK"/>
</dbReference>
<gene>
    <name evidence="3" type="ORF">FH607_014130</name>
</gene>
<dbReference type="PANTHER" id="PTHR35526:SF3">
    <property type="entry name" value="ANTI-SIGMA-F FACTOR RSBW"/>
    <property type="match status" value="1"/>
</dbReference>
<dbReference type="Proteomes" id="UP000314251">
    <property type="component" value="Unassembled WGS sequence"/>
</dbReference>
<dbReference type="InterPro" id="IPR003594">
    <property type="entry name" value="HATPase_dom"/>
</dbReference>
<keyword evidence="3" id="KW-0547">Nucleotide-binding</keyword>
<evidence type="ECO:0000259" key="2">
    <source>
        <dbReference type="Pfam" id="PF13581"/>
    </source>
</evidence>
<evidence type="ECO:0000256" key="1">
    <source>
        <dbReference type="ARBA" id="ARBA00022527"/>
    </source>
</evidence>
<dbReference type="EMBL" id="VDLY02000008">
    <property type="protein sequence ID" value="KAB8165237.1"/>
    <property type="molecule type" value="Genomic_DNA"/>
</dbReference>
<name>A0A5N6A8U5_9ACTN</name>
<feature type="domain" description="Histidine kinase/HSP90-like ATPase" evidence="2">
    <location>
        <begin position="24"/>
        <end position="116"/>
    </location>
</feature>
<dbReference type="GO" id="GO:0004674">
    <property type="term" value="F:protein serine/threonine kinase activity"/>
    <property type="evidence" value="ECO:0007669"/>
    <property type="project" value="UniProtKB-KW"/>
</dbReference>
<dbReference type="AlphaFoldDB" id="A0A5N6A8U5"/>
<keyword evidence="1" id="KW-0723">Serine/threonine-protein kinase</keyword>
<dbReference type="InterPro" id="IPR036890">
    <property type="entry name" value="HATPase_C_sf"/>
</dbReference>
<dbReference type="OrthoDB" id="4301723at2"/>
<sequence length="151" mass="16891">MLVPVRRPASGQYDHSWSLTVHTTEIERWRHRVGMALTDWDASREAVELARLGVSELLANVVKHTVNQRCCLRLVRVGGDVVVQVFDESKELPVLRTPEWCAEAGRGLWLLREMADGFGFMPMPFRSGGSCRLGKVVWFACWGAVPEGQGG</sequence>
<proteinExistence type="predicted"/>
<keyword evidence="3" id="KW-0067">ATP-binding</keyword>
<evidence type="ECO:0000313" key="3">
    <source>
        <dbReference type="EMBL" id="KAB8165237.1"/>
    </source>
</evidence>